<evidence type="ECO:0000313" key="3">
    <source>
        <dbReference type="Proteomes" id="UP000072763"/>
    </source>
</evidence>
<accession>A0A147DQE0</accession>
<dbReference type="AlphaFoldDB" id="A0A147DQE0"/>
<evidence type="ECO:0000256" key="1">
    <source>
        <dbReference type="SAM" id="MobiDB-lite"/>
    </source>
</evidence>
<sequence>MPAATPAAIIAKTVIATMTSMIEKPSSDSRAARRRSTMRSNKFSLSVGGSWCTKRTATNVAVRR</sequence>
<name>A0A147DQE0_9MICO</name>
<dbReference type="Proteomes" id="UP000072763">
    <property type="component" value="Unassembled WGS sequence"/>
</dbReference>
<proteinExistence type="predicted"/>
<organism evidence="2 3">
    <name type="scientific">Curtobacterium oceanosedimentum</name>
    <dbReference type="NCBI Taxonomy" id="465820"/>
    <lineage>
        <taxon>Bacteria</taxon>
        <taxon>Bacillati</taxon>
        <taxon>Actinomycetota</taxon>
        <taxon>Actinomycetes</taxon>
        <taxon>Micrococcales</taxon>
        <taxon>Microbacteriaceae</taxon>
        <taxon>Curtobacterium</taxon>
    </lineage>
</organism>
<protein>
    <submittedName>
        <fullName evidence="2">Uncharacterized protein</fullName>
    </submittedName>
</protein>
<dbReference type="EMBL" id="LDRC01000045">
    <property type="protein sequence ID" value="KTR51766.1"/>
    <property type="molecule type" value="Genomic_DNA"/>
</dbReference>
<comment type="caution">
    <text evidence="2">The sequence shown here is derived from an EMBL/GenBank/DDBJ whole genome shotgun (WGS) entry which is preliminary data.</text>
</comment>
<feature type="region of interest" description="Disordered" evidence="1">
    <location>
        <begin position="25"/>
        <end position="44"/>
    </location>
</feature>
<evidence type="ECO:0000313" key="2">
    <source>
        <dbReference type="EMBL" id="KTR51766.1"/>
    </source>
</evidence>
<gene>
    <name evidence="2" type="ORF">NS359_08780</name>
</gene>
<reference evidence="2 3" key="1">
    <citation type="journal article" date="2016" name="Front. Microbiol.">
        <title>Genomic Resource of Rice Seed Associated Bacteria.</title>
        <authorList>
            <person name="Midha S."/>
            <person name="Bansal K."/>
            <person name="Sharma S."/>
            <person name="Kumar N."/>
            <person name="Patil P.P."/>
            <person name="Chaudhry V."/>
            <person name="Patil P.B."/>
        </authorList>
    </citation>
    <scope>NUCLEOTIDE SEQUENCE [LARGE SCALE GENOMIC DNA]</scope>
    <source>
        <strain evidence="2 3">NS359</strain>
    </source>
</reference>